<evidence type="ECO:0000313" key="2">
    <source>
        <dbReference type="EMBL" id="KAF7139173.1"/>
    </source>
</evidence>
<dbReference type="EMBL" id="WJXA01000007">
    <property type="protein sequence ID" value="KAF7139173.1"/>
    <property type="molecule type" value="Genomic_DNA"/>
</dbReference>
<dbReference type="Proteomes" id="UP000626092">
    <property type="component" value="Unassembled WGS sequence"/>
</dbReference>
<evidence type="ECO:0000313" key="3">
    <source>
        <dbReference type="Proteomes" id="UP000626092"/>
    </source>
</evidence>
<dbReference type="AlphaFoldDB" id="A0A834LJ79"/>
<accession>A0A834LJ79</accession>
<protein>
    <submittedName>
        <fullName evidence="2">Uncharacterized protein</fullName>
    </submittedName>
</protein>
<organism evidence="2 3">
    <name type="scientific">Rhododendron simsii</name>
    <name type="common">Sims's rhododendron</name>
    <dbReference type="NCBI Taxonomy" id="118357"/>
    <lineage>
        <taxon>Eukaryota</taxon>
        <taxon>Viridiplantae</taxon>
        <taxon>Streptophyta</taxon>
        <taxon>Embryophyta</taxon>
        <taxon>Tracheophyta</taxon>
        <taxon>Spermatophyta</taxon>
        <taxon>Magnoliopsida</taxon>
        <taxon>eudicotyledons</taxon>
        <taxon>Gunneridae</taxon>
        <taxon>Pentapetalae</taxon>
        <taxon>asterids</taxon>
        <taxon>Ericales</taxon>
        <taxon>Ericaceae</taxon>
        <taxon>Ericoideae</taxon>
        <taxon>Rhodoreae</taxon>
        <taxon>Rhododendron</taxon>
    </lineage>
</organism>
<dbReference type="OrthoDB" id="1939300at2759"/>
<feature type="region of interest" description="Disordered" evidence="1">
    <location>
        <begin position="102"/>
        <end position="169"/>
    </location>
</feature>
<name>A0A834LJ79_RHOSS</name>
<comment type="caution">
    <text evidence="2">The sequence shown here is derived from an EMBL/GenBank/DDBJ whole genome shotgun (WGS) entry which is preliminary data.</text>
</comment>
<keyword evidence="3" id="KW-1185">Reference proteome</keyword>
<sequence>MDRSSLRWGNVGKRSSRLGLALVQGPTKGELVQDPMIGGCNNRTDTSARNGTGSSRPPPDSHSFKEKISDSKDELLEVLEGVESIDQEVGALNHHIRTTTSFGTVQSKLKSPPALEPPDLLGPEVKKKAAEQVSKGSTVLNKYLSKSAKKRLKKQAKEESISSFSSGGN</sequence>
<proteinExistence type="predicted"/>
<feature type="region of interest" description="Disordered" evidence="1">
    <location>
        <begin position="29"/>
        <end position="68"/>
    </location>
</feature>
<feature type="compositionally biased region" description="Polar residues" evidence="1">
    <location>
        <begin position="41"/>
        <end position="55"/>
    </location>
</feature>
<gene>
    <name evidence="2" type="ORF">RHSIM_Rhsim07G0156600</name>
</gene>
<reference evidence="2" key="1">
    <citation type="submission" date="2019-11" db="EMBL/GenBank/DDBJ databases">
        <authorList>
            <person name="Liu Y."/>
            <person name="Hou J."/>
            <person name="Li T.-Q."/>
            <person name="Guan C.-H."/>
            <person name="Wu X."/>
            <person name="Wu H.-Z."/>
            <person name="Ling F."/>
            <person name="Zhang R."/>
            <person name="Shi X.-G."/>
            <person name="Ren J.-P."/>
            <person name="Chen E.-F."/>
            <person name="Sun J.-M."/>
        </authorList>
    </citation>
    <scope>NUCLEOTIDE SEQUENCE</scope>
    <source>
        <strain evidence="2">Adult_tree_wgs_1</strain>
        <tissue evidence="2">Leaves</tissue>
    </source>
</reference>
<evidence type="ECO:0000256" key="1">
    <source>
        <dbReference type="SAM" id="MobiDB-lite"/>
    </source>
</evidence>